<protein>
    <submittedName>
        <fullName evidence="3">DUF4209 domain-containing protein</fullName>
    </submittedName>
</protein>
<feature type="domain" description="DUF7380" evidence="2">
    <location>
        <begin position="10"/>
        <end position="175"/>
    </location>
</feature>
<evidence type="ECO:0000259" key="1">
    <source>
        <dbReference type="Pfam" id="PF13910"/>
    </source>
</evidence>
<name>A0AAP4PXD8_9BACT</name>
<reference evidence="3" key="1">
    <citation type="journal article" date="2023" name="Microorganisms">
        <title>Genomic Characterization of Arcobacter butzleri Strains Isolated from Various Sources in Lithuania.</title>
        <authorList>
            <person name="Uljanovas D."/>
            <person name="Golz G."/>
            <person name="Fleischmann S."/>
            <person name="Kudirkiene E."/>
            <person name="Kasetiene N."/>
            <person name="Grineviciene A."/>
            <person name="Tamuleviciene E."/>
            <person name="Aksomaitiene J."/>
            <person name="Alter T."/>
            <person name="Malakauskas M."/>
        </authorList>
    </citation>
    <scope>NUCLEOTIDE SEQUENCE</scope>
    <source>
        <strain evidence="3">H19</strain>
    </source>
</reference>
<organism evidence="3 4">
    <name type="scientific">Aliarcobacter butzleri</name>
    <dbReference type="NCBI Taxonomy" id="28197"/>
    <lineage>
        <taxon>Bacteria</taxon>
        <taxon>Pseudomonadati</taxon>
        <taxon>Campylobacterota</taxon>
        <taxon>Epsilonproteobacteria</taxon>
        <taxon>Campylobacterales</taxon>
        <taxon>Arcobacteraceae</taxon>
        <taxon>Aliarcobacter</taxon>
    </lineage>
</organism>
<dbReference type="EMBL" id="JAQJJM010000005">
    <property type="protein sequence ID" value="MDN5131712.1"/>
    <property type="molecule type" value="Genomic_DNA"/>
</dbReference>
<evidence type="ECO:0000313" key="4">
    <source>
        <dbReference type="Proteomes" id="UP001171508"/>
    </source>
</evidence>
<dbReference type="Pfam" id="PF24098">
    <property type="entry name" value="DUF7380"/>
    <property type="match status" value="1"/>
</dbReference>
<sequence length="610" mass="70975">MSEARYNYELQVTLEDFLKIDLDTILEEASRDGYSGYWTILSKYARLESDNGNTNLSKVLWLLSDACSMMLKPENTNEPYQPMVVMSGKRSALPEDFTQEDIIFFENIISTCKNYKIQARLGDILWLLKKPKNIEHLKIALDAYKKFSLDYNEILIDSREAFERATRLSLATKQPIEEIVNILLEYFQNSLVENNFHCLWINDLLSIPKVESSHYQNIIDKLEDFATKFIEKKEFRIAREYYQASREWYKKLNESTHINRLTKEIAETFVIEALTRNDTQMVVASFLENAIQEYRAIPIANRQEFDVDKRIEELYHKMTKANQLVLNELKMVQTEGVDISEFIYKSVEAIKSKDLNQAVMILANISTNPIYKNIQKEAEKLIKSYPLSNLFSATHYSHDGRVVSKRAGLDFDYEQSKSYFESINHQVIQQYSIHFGLALQGNIIPAFQQLIIEHRITKSFLLNICNNSSIVPRNRVNIWVEGLYFGFEQNFLVSTHLLIPQVEHLIRILLKQISVKTTTLDGDGIETEKGLSKLLEEVKLEEVLDKNIIVELEILLSNQIGYNLRNNVAHGLLEGTFNTTESIYFWWFCLKLVVNNSFLISENFQNETTN</sequence>
<dbReference type="RefSeq" id="WP_237932959.1">
    <property type="nucleotide sequence ID" value="NZ_JAKKPY010000004.1"/>
</dbReference>
<evidence type="ECO:0000313" key="3">
    <source>
        <dbReference type="EMBL" id="MDN5131712.1"/>
    </source>
</evidence>
<evidence type="ECO:0000259" key="2">
    <source>
        <dbReference type="Pfam" id="PF24098"/>
    </source>
</evidence>
<reference evidence="3" key="2">
    <citation type="submission" date="2023-01" db="EMBL/GenBank/DDBJ databases">
        <authorList>
            <person name="Uljanovas D."/>
        </authorList>
    </citation>
    <scope>NUCLEOTIDE SEQUENCE</scope>
    <source>
        <strain evidence="3">H19</strain>
    </source>
</reference>
<feature type="domain" description="DUF4209" evidence="1">
    <location>
        <begin position="502"/>
        <end position="591"/>
    </location>
</feature>
<dbReference type="AlphaFoldDB" id="A0AAP4PXD8"/>
<gene>
    <name evidence="3" type="ORF">PJV92_03130</name>
</gene>
<comment type="caution">
    <text evidence="3">The sequence shown here is derived from an EMBL/GenBank/DDBJ whole genome shotgun (WGS) entry which is preliminary data.</text>
</comment>
<proteinExistence type="predicted"/>
<dbReference type="InterPro" id="IPR025209">
    <property type="entry name" value="DUF4209"/>
</dbReference>
<dbReference type="Pfam" id="PF13910">
    <property type="entry name" value="DUF4209"/>
    <property type="match status" value="1"/>
</dbReference>
<accession>A0AAP4PXD8</accession>
<dbReference type="InterPro" id="IPR055804">
    <property type="entry name" value="DUF7380"/>
</dbReference>
<dbReference type="Proteomes" id="UP001171508">
    <property type="component" value="Unassembled WGS sequence"/>
</dbReference>